<evidence type="ECO:0000313" key="9">
    <source>
        <dbReference type="EMBL" id="PIK56086.1"/>
    </source>
</evidence>
<keyword evidence="4" id="KW-0805">Transcription regulation</keyword>
<evidence type="ECO:0000256" key="3">
    <source>
        <dbReference type="ARBA" id="ARBA00022491"/>
    </source>
</evidence>
<accession>A0A2G8L753</accession>
<sequence length="325" mass="37360">MASDKKKKRKTSSIGDALSLAASVIELPFEIPFYLSSYVSSVLFLAVTHYQTANSQQRVMHLKPVPTRPLRLSGRSRSNRTRMDRQTKVHRIPTVTTLSDTSQLVEEGTPSPRKKQRKQDLKAATEHPDVMQDPSTDEEVETKPRVSYKSVKKYRRAMKAEHMKVVHYVKRTCPRLMDAYKSTCSWKPALNHFERYTDVKPKDEKKVSIHEIANQRGIIKKTEGWKIKHISGQFEDLTALEQEIHDEIEDMKRGLGSLQKMEDDTETATVYELVQGSLQRSKYVIDNLGEARTIVMKLLEHKPKVSTILKKHANKRHAKKKNTSP</sequence>
<protein>
    <recommendedName>
        <fullName evidence="8">Histone deacetylase complex subunit SAP130 C-terminal domain-containing protein</fullName>
    </recommendedName>
</protein>
<dbReference type="STRING" id="307972.A0A2G8L753"/>
<dbReference type="InterPro" id="IPR024137">
    <property type="entry name" value="His_deAcase_cplx_SAP130"/>
</dbReference>
<keyword evidence="10" id="KW-1185">Reference proteome</keyword>
<keyword evidence="5" id="KW-0804">Transcription</keyword>
<proteinExistence type="inferred from homology"/>
<reference evidence="9 10" key="1">
    <citation type="journal article" date="2017" name="PLoS Biol.">
        <title>The sea cucumber genome provides insights into morphological evolution and visceral regeneration.</title>
        <authorList>
            <person name="Zhang X."/>
            <person name="Sun L."/>
            <person name="Yuan J."/>
            <person name="Sun Y."/>
            <person name="Gao Y."/>
            <person name="Zhang L."/>
            <person name="Li S."/>
            <person name="Dai H."/>
            <person name="Hamel J.F."/>
            <person name="Liu C."/>
            <person name="Yu Y."/>
            <person name="Liu S."/>
            <person name="Lin W."/>
            <person name="Guo K."/>
            <person name="Jin S."/>
            <person name="Xu P."/>
            <person name="Storey K.B."/>
            <person name="Huan P."/>
            <person name="Zhang T."/>
            <person name="Zhou Y."/>
            <person name="Zhang J."/>
            <person name="Lin C."/>
            <person name="Li X."/>
            <person name="Xing L."/>
            <person name="Huo D."/>
            <person name="Sun M."/>
            <person name="Wang L."/>
            <person name="Mercier A."/>
            <person name="Li F."/>
            <person name="Yang H."/>
            <person name="Xiang J."/>
        </authorList>
    </citation>
    <scope>NUCLEOTIDE SEQUENCE [LARGE SCALE GENOMIC DNA]</scope>
    <source>
        <strain evidence="9">Shaxun</strain>
        <tissue evidence="9">Muscle</tissue>
    </source>
</reference>
<name>A0A2G8L753_STIJA</name>
<keyword evidence="3" id="KW-0678">Repressor</keyword>
<feature type="region of interest" description="Disordered" evidence="7">
    <location>
        <begin position="96"/>
        <end position="144"/>
    </location>
</feature>
<gene>
    <name evidence="9" type="ORF">BSL78_06982</name>
</gene>
<dbReference type="GO" id="GO:0070822">
    <property type="term" value="C:Sin3-type complex"/>
    <property type="evidence" value="ECO:0007669"/>
    <property type="project" value="TreeGrafter"/>
</dbReference>
<comment type="caution">
    <text evidence="9">The sequence shown here is derived from an EMBL/GenBank/DDBJ whole genome shotgun (WGS) entry which is preliminary data.</text>
</comment>
<dbReference type="PANTHER" id="PTHR13497">
    <property type="entry name" value="HISTONE DEACETYLASE COMPLEX SUBUNIT SAP130"/>
    <property type="match status" value="1"/>
</dbReference>
<evidence type="ECO:0000256" key="4">
    <source>
        <dbReference type="ARBA" id="ARBA00023015"/>
    </source>
</evidence>
<evidence type="ECO:0000256" key="7">
    <source>
        <dbReference type="SAM" id="MobiDB-lite"/>
    </source>
</evidence>
<evidence type="ECO:0000313" key="10">
    <source>
        <dbReference type="Proteomes" id="UP000230750"/>
    </source>
</evidence>
<comment type="subcellular location">
    <subcellularLocation>
        <location evidence="1">Nucleus</location>
    </subcellularLocation>
</comment>
<feature type="domain" description="Histone deacetylase complex subunit SAP130 C-terminal" evidence="8">
    <location>
        <begin position="98"/>
        <end position="309"/>
    </location>
</feature>
<dbReference type="EMBL" id="MRZV01000188">
    <property type="protein sequence ID" value="PIK56086.1"/>
    <property type="molecule type" value="Genomic_DNA"/>
</dbReference>
<evidence type="ECO:0000256" key="1">
    <source>
        <dbReference type="ARBA" id="ARBA00004123"/>
    </source>
</evidence>
<evidence type="ECO:0000256" key="5">
    <source>
        <dbReference type="ARBA" id="ARBA00023163"/>
    </source>
</evidence>
<evidence type="ECO:0000256" key="2">
    <source>
        <dbReference type="ARBA" id="ARBA00007859"/>
    </source>
</evidence>
<evidence type="ECO:0000259" key="8">
    <source>
        <dbReference type="Pfam" id="PF16014"/>
    </source>
</evidence>
<dbReference type="GO" id="GO:0000122">
    <property type="term" value="P:negative regulation of transcription by RNA polymerase II"/>
    <property type="evidence" value="ECO:0007669"/>
    <property type="project" value="TreeGrafter"/>
</dbReference>
<comment type="similarity">
    <text evidence="2">Belongs to the SAP130 family.</text>
</comment>
<dbReference type="Proteomes" id="UP000230750">
    <property type="component" value="Unassembled WGS sequence"/>
</dbReference>
<feature type="compositionally biased region" description="Basic and acidic residues" evidence="7">
    <location>
        <begin position="118"/>
        <end position="130"/>
    </location>
</feature>
<evidence type="ECO:0000256" key="6">
    <source>
        <dbReference type="ARBA" id="ARBA00023242"/>
    </source>
</evidence>
<dbReference type="OrthoDB" id="10048604at2759"/>
<dbReference type="InterPro" id="IPR031963">
    <property type="entry name" value="SAP130_C"/>
</dbReference>
<organism evidence="9 10">
    <name type="scientific">Stichopus japonicus</name>
    <name type="common">Sea cucumber</name>
    <dbReference type="NCBI Taxonomy" id="307972"/>
    <lineage>
        <taxon>Eukaryota</taxon>
        <taxon>Metazoa</taxon>
        <taxon>Echinodermata</taxon>
        <taxon>Eleutherozoa</taxon>
        <taxon>Echinozoa</taxon>
        <taxon>Holothuroidea</taxon>
        <taxon>Aspidochirotacea</taxon>
        <taxon>Aspidochirotida</taxon>
        <taxon>Stichopodidae</taxon>
        <taxon>Apostichopus</taxon>
    </lineage>
</organism>
<dbReference type="PANTHER" id="PTHR13497:SF3">
    <property type="entry name" value="HISTONE DEACETYLASE COMPLEX SUBUNIT SAP130"/>
    <property type="match status" value="1"/>
</dbReference>
<keyword evidence="6" id="KW-0539">Nucleus</keyword>
<dbReference type="Pfam" id="PF16014">
    <property type="entry name" value="SAP130_C"/>
    <property type="match status" value="1"/>
</dbReference>
<dbReference type="AlphaFoldDB" id="A0A2G8L753"/>